<name>A0A1J1IFF6_9DIPT</name>
<accession>A0A1J1IFF6</accession>
<evidence type="ECO:0000313" key="1">
    <source>
        <dbReference type="EMBL" id="CRK98284.1"/>
    </source>
</evidence>
<organism evidence="1 2">
    <name type="scientific">Clunio marinus</name>
    <dbReference type="NCBI Taxonomy" id="568069"/>
    <lineage>
        <taxon>Eukaryota</taxon>
        <taxon>Metazoa</taxon>
        <taxon>Ecdysozoa</taxon>
        <taxon>Arthropoda</taxon>
        <taxon>Hexapoda</taxon>
        <taxon>Insecta</taxon>
        <taxon>Pterygota</taxon>
        <taxon>Neoptera</taxon>
        <taxon>Endopterygota</taxon>
        <taxon>Diptera</taxon>
        <taxon>Nematocera</taxon>
        <taxon>Chironomoidea</taxon>
        <taxon>Chironomidae</taxon>
        <taxon>Clunio</taxon>
    </lineage>
</organism>
<reference evidence="1 2" key="1">
    <citation type="submission" date="2015-04" db="EMBL/GenBank/DDBJ databases">
        <authorList>
            <person name="Syromyatnikov M.Y."/>
            <person name="Popov V.N."/>
        </authorList>
    </citation>
    <scope>NUCLEOTIDE SEQUENCE [LARGE SCALE GENOMIC DNA]</scope>
</reference>
<keyword evidence="2" id="KW-1185">Reference proteome</keyword>
<dbReference type="Proteomes" id="UP000183832">
    <property type="component" value="Unassembled WGS sequence"/>
</dbReference>
<sequence>MAKTPIQLNLVPLEQLKFSQCFFVTSEKPFFPTQFLTASFLEVRLKCPRRLQEHAGGNGKKQIDSGVCMRNGFLAGR</sequence>
<proteinExistence type="predicted"/>
<protein>
    <submittedName>
        <fullName evidence="1">CLUMA_CG011646, isoform A</fullName>
    </submittedName>
</protein>
<evidence type="ECO:0000313" key="2">
    <source>
        <dbReference type="Proteomes" id="UP000183832"/>
    </source>
</evidence>
<dbReference type="EMBL" id="CVRI01000047">
    <property type="protein sequence ID" value="CRK98284.1"/>
    <property type="molecule type" value="Genomic_DNA"/>
</dbReference>
<gene>
    <name evidence="1" type="ORF">CLUMA_CG011646</name>
</gene>
<dbReference type="AlphaFoldDB" id="A0A1J1IFF6"/>